<proteinExistence type="predicted"/>
<gene>
    <name evidence="2" type="ORF">GCM10010361_33270</name>
</gene>
<organism evidence="2 3">
    <name type="scientific">Streptomyces olivaceiscleroticus</name>
    <dbReference type="NCBI Taxonomy" id="68245"/>
    <lineage>
        <taxon>Bacteria</taxon>
        <taxon>Bacillati</taxon>
        <taxon>Actinomycetota</taxon>
        <taxon>Actinomycetes</taxon>
        <taxon>Kitasatosporales</taxon>
        <taxon>Streptomycetaceae</taxon>
        <taxon>Streptomyces</taxon>
    </lineage>
</organism>
<keyword evidence="3" id="KW-1185">Reference proteome</keyword>
<comment type="caution">
    <text evidence="2">The sequence shown here is derived from an EMBL/GenBank/DDBJ whole genome shotgun (WGS) entry which is preliminary data.</text>
</comment>
<feature type="transmembrane region" description="Helical" evidence="1">
    <location>
        <begin position="25"/>
        <end position="42"/>
    </location>
</feature>
<evidence type="ECO:0000313" key="2">
    <source>
        <dbReference type="EMBL" id="GAA0466468.1"/>
    </source>
</evidence>
<protein>
    <submittedName>
        <fullName evidence="2">Uncharacterized protein</fullName>
    </submittedName>
</protein>
<dbReference type="RefSeq" id="WP_346095684.1">
    <property type="nucleotide sequence ID" value="NZ_BAAABY010000023.1"/>
</dbReference>
<dbReference type="Proteomes" id="UP001500909">
    <property type="component" value="Unassembled WGS sequence"/>
</dbReference>
<keyword evidence="1" id="KW-0812">Transmembrane</keyword>
<reference evidence="2 3" key="1">
    <citation type="journal article" date="2019" name="Int. J. Syst. Evol. Microbiol.">
        <title>The Global Catalogue of Microorganisms (GCM) 10K type strain sequencing project: providing services to taxonomists for standard genome sequencing and annotation.</title>
        <authorList>
            <consortium name="The Broad Institute Genomics Platform"/>
            <consortium name="The Broad Institute Genome Sequencing Center for Infectious Disease"/>
            <person name="Wu L."/>
            <person name="Ma J."/>
        </authorList>
    </citation>
    <scope>NUCLEOTIDE SEQUENCE [LARGE SCALE GENOMIC DNA]</scope>
    <source>
        <strain evidence="2 3">JCM 4805</strain>
    </source>
</reference>
<dbReference type="EMBL" id="BAAABY010000023">
    <property type="protein sequence ID" value="GAA0466468.1"/>
    <property type="molecule type" value="Genomic_DNA"/>
</dbReference>
<name>A0ABN1A3F0_9ACTN</name>
<keyword evidence="1" id="KW-1133">Transmembrane helix</keyword>
<sequence>MGTGLVTLLITIGVAWPAGSPGVLLWALLVGLLVAFIVDRLLERSCKSASHRWRCE</sequence>
<evidence type="ECO:0000256" key="1">
    <source>
        <dbReference type="SAM" id="Phobius"/>
    </source>
</evidence>
<evidence type="ECO:0000313" key="3">
    <source>
        <dbReference type="Proteomes" id="UP001500909"/>
    </source>
</evidence>
<accession>A0ABN1A3F0</accession>
<keyword evidence="1" id="KW-0472">Membrane</keyword>